<dbReference type="Gene3D" id="1.10.150.310">
    <property type="entry name" value="Tex RuvX-like domain-like"/>
    <property type="match status" value="1"/>
</dbReference>
<dbReference type="Pfam" id="PF22706">
    <property type="entry name" value="Tex_central_region"/>
    <property type="match status" value="1"/>
</dbReference>
<dbReference type="FunFam" id="3.30.420.140:FF:000001">
    <property type="entry name" value="RNA-binding transcriptional accessory protein"/>
    <property type="match status" value="1"/>
</dbReference>
<dbReference type="Pfam" id="PF12836">
    <property type="entry name" value="HHH_3"/>
    <property type="match status" value="1"/>
</dbReference>
<proteinExistence type="predicted"/>
<dbReference type="Pfam" id="PF17674">
    <property type="entry name" value="HHH_9"/>
    <property type="match status" value="1"/>
</dbReference>
<accession>A0A1X0NVJ9</accession>
<dbReference type="GO" id="GO:0006412">
    <property type="term" value="P:translation"/>
    <property type="evidence" value="ECO:0007669"/>
    <property type="project" value="TreeGrafter"/>
</dbReference>
<comment type="caution">
    <text evidence="3">The sequence shown here is derived from an EMBL/GenBank/DDBJ whole genome shotgun (WGS) entry which is preliminary data.</text>
</comment>
<dbReference type="Pfam" id="PF16921">
    <property type="entry name" value="Tex_YqgF"/>
    <property type="match status" value="1"/>
</dbReference>
<dbReference type="Proteomes" id="UP000192257">
    <property type="component" value="Unassembled WGS sequence"/>
</dbReference>
<dbReference type="AlphaFoldDB" id="A0A1X0NVJ9"/>
<dbReference type="GeneID" id="39985848"/>
<dbReference type="Pfam" id="PF09371">
    <property type="entry name" value="Tex_N"/>
    <property type="match status" value="1"/>
</dbReference>
<dbReference type="InterPro" id="IPR018974">
    <property type="entry name" value="Tex-like_N"/>
</dbReference>
<dbReference type="InterPro" id="IPR006641">
    <property type="entry name" value="YqgF/RNaseH-like_dom"/>
</dbReference>
<dbReference type="EMBL" id="NBCO01000016">
    <property type="protein sequence ID" value="ORC88558.1"/>
    <property type="molecule type" value="Genomic_DNA"/>
</dbReference>
<feature type="compositionally biased region" description="Acidic residues" evidence="1">
    <location>
        <begin position="951"/>
        <end position="960"/>
    </location>
</feature>
<dbReference type="PANTHER" id="PTHR10724">
    <property type="entry name" value="30S RIBOSOMAL PROTEIN S1"/>
    <property type="match status" value="1"/>
</dbReference>
<dbReference type="RefSeq" id="XP_028882624.1">
    <property type="nucleotide sequence ID" value="XM_029026068.1"/>
</dbReference>
<dbReference type="STRING" id="67003.A0A1X0NVJ9"/>
<dbReference type="SUPFAM" id="SSF50249">
    <property type="entry name" value="Nucleic acid-binding proteins"/>
    <property type="match status" value="1"/>
</dbReference>
<feature type="region of interest" description="Disordered" evidence="1">
    <location>
        <begin position="803"/>
        <end position="960"/>
    </location>
</feature>
<keyword evidence="4" id="KW-1185">Reference proteome</keyword>
<dbReference type="GO" id="GO:0006139">
    <property type="term" value="P:nucleobase-containing compound metabolic process"/>
    <property type="evidence" value="ECO:0007669"/>
    <property type="project" value="InterPro"/>
</dbReference>
<dbReference type="InterPro" id="IPR050437">
    <property type="entry name" value="Ribos_protein_bS1-like"/>
</dbReference>
<evidence type="ECO:0000313" key="3">
    <source>
        <dbReference type="EMBL" id="ORC88558.1"/>
    </source>
</evidence>
<name>A0A1X0NVJ9_9TRYP</name>
<dbReference type="Gene3D" id="1.10.3500.10">
    <property type="entry name" value="Tex N-terminal region-like"/>
    <property type="match status" value="1"/>
</dbReference>
<dbReference type="SMART" id="SM00732">
    <property type="entry name" value="YqgFc"/>
    <property type="match status" value="1"/>
</dbReference>
<feature type="compositionally biased region" description="Basic and acidic residues" evidence="1">
    <location>
        <begin position="917"/>
        <end position="933"/>
    </location>
</feature>
<evidence type="ECO:0000259" key="2">
    <source>
        <dbReference type="SMART" id="SM00732"/>
    </source>
</evidence>
<evidence type="ECO:0000256" key="1">
    <source>
        <dbReference type="SAM" id="MobiDB-lite"/>
    </source>
</evidence>
<dbReference type="OrthoDB" id="995477at2759"/>
<protein>
    <submittedName>
        <fullName evidence="3">Putative transcription modulator/accessory protein</fullName>
    </submittedName>
</protein>
<dbReference type="InterPro" id="IPR012337">
    <property type="entry name" value="RNaseH-like_sf"/>
</dbReference>
<dbReference type="FunFam" id="1.10.10.650:FF:000001">
    <property type="entry name" value="S1 RNA-binding domain 1"/>
    <property type="match status" value="1"/>
</dbReference>
<dbReference type="PANTHER" id="PTHR10724:SF10">
    <property type="entry name" value="S1 RNA-BINDING DOMAIN-CONTAINING PROTEIN 1"/>
    <property type="match status" value="1"/>
</dbReference>
<dbReference type="GO" id="GO:0003735">
    <property type="term" value="F:structural constituent of ribosome"/>
    <property type="evidence" value="ECO:0007669"/>
    <property type="project" value="TreeGrafter"/>
</dbReference>
<dbReference type="SUPFAM" id="SSF158832">
    <property type="entry name" value="Tex N-terminal region-like"/>
    <property type="match status" value="1"/>
</dbReference>
<feature type="compositionally biased region" description="Basic and acidic residues" evidence="1">
    <location>
        <begin position="875"/>
        <end position="890"/>
    </location>
</feature>
<dbReference type="SUPFAM" id="SSF47781">
    <property type="entry name" value="RuvA domain 2-like"/>
    <property type="match status" value="2"/>
</dbReference>
<feature type="compositionally biased region" description="Low complexity" evidence="1">
    <location>
        <begin position="847"/>
        <end position="866"/>
    </location>
</feature>
<organism evidence="3 4">
    <name type="scientific">Trypanosoma theileri</name>
    <dbReference type="NCBI Taxonomy" id="67003"/>
    <lineage>
        <taxon>Eukaryota</taxon>
        <taxon>Discoba</taxon>
        <taxon>Euglenozoa</taxon>
        <taxon>Kinetoplastea</taxon>
        <taxon>Metakinetoplastina</taxon>
        <taxon>Trypanosomatida</taxon>
        <taxon>Trypanosomatidae</taxon>
        <taxon>Trypanosoma</taxon>
    </lineage>
</organism>
<dbReference type="GO" id="GO:0003729">
    <property type="term" value="F:mRNA binding"/>
    <property type="evidence" value="ECO:0007669"/>
    <property type="project" value="TreeGrafter"/>
</dbReference>
<sequence>MLRIFKNAVVTQLTIFSFSHLGMHTSVAAVSGEKTGISSQEQVYRTIAARLNISTTTARFVVEQSKKGSTVPFLARYRRDETGNLDETVLRQLLDMSEELHEVHRRRTFMLKSLKERGLLTDKLQQAFERLVHLNQLEDAWEPFKEKKTSLSHRGREAGLEPLANKLLFTTEPILDLSERLRCVPDGAKLFQAIIVEEVQRCDEVRQLMLSECRQSGIINSTLIENPRKKAAKEISSDAFDTLKKQFHAYENRRWPVQRISAHNVLALQRGEAKGVLTVKMIPHGRTQGVFFAWARQKFNGTQRQGMPTVSRFLNQCLEAAYEHILKSTHTTIRRDLKKSAEKEAIAVFAHSLRHILLQCPMRDARLLTMDPGITNGVKCVALDENGVVLTRFKCTVMDEPKMKDYISSCIEKLNLNKIVIGNGTASRKVADIVADTIEERKLNVEYAIVSEAGASVYSVSDVAKEEFPTLDPMYRGAVSIGRRVIDPLSELVKIPVRSMGIGMYQHDISETELLRALNRVVESCVTCVGVNAMITNRYVMEKIPGVTKRMVDQIVLARHAKKLKSREDLRRVPGMTEGVYQQIAGFFRFPNSSNPLDNSNIHPESYGTVEKLMEIYKGKEKKEVGNILLQMTEVEIGEVASRIGCGKATLQLVAKELSSPALDPRSELPHAGLFRRAPRKASDLKPGDKLTGVVQSVTTFGVFVDVGLHDDVLVRGVNIDTVHAGSLLDDLLVEGFDQLNRLRVRYDGSVHAAGMNASSPRPQGLALESEDILSLVPMTSTGEAPSLSDSLAVVRCERQQLFTASPANNRRRPRDGEDGENSSQLTEAASKLKKPRTEEDQEVERTPTPTSTTTATTAKATTKTAGKTKKTKAAKREVSETKKAKEKQPRGTRKAAALKTPTAVKDESGDIGDVESWWRGERLLSRGEKAVVPEEAGQPNKSVPSTPTKDDDDDAVYCL</sequence>
<dbReference type="Gene3D" id="2.40.50.140">
    <property type="entry name" value="Nucleic acid-binding proteins"/>
    <property type="match status" value="1"/>
</dbReference>
<feature type="domain" description="YqgF/RNase H-like" evidence="2">
    <location>
        <begin position="365"/>
        <end position="459"/>
    </location>
</feature>
<dbReference type="Gene3D" id="3.30.420.140">
    <property type="entry name" value="YqgF/RNase H-like domain"/>
    <property type="match status" value="1"/>
</dbReference>
<dbReference type="InterPro" id="IPR012340">
    <property type="entry name" value="NA-bd_OB-fold"/>
</dbReference>
<dbReference type="InterPro" id="IPR010994">
    <property type="entry name" value="RuvA_2-like"/>
</dbReference>
<reference evidence="3 4" key="1">
    <citation type="submission" date="2017-03" db="EMBL/GenBank/DDBJ databases">
        <title>An alternative strategy for trypanosome survival in the mammalian bloodstream revealed through genome and transcriptome analysis of the ubiquitous bovine parasite Trypanosoma (Megatrypanum) theileri.</title>
        <authorList>
            <person name="Kelly S."/>
            <person name="Ivens A."/>
            <person name="Mott A."/>
            <person name="O'Neill E."/>
            <person name="Emms D."/>
            <person name="Macleod O."/>
            <person name="Voorheis P."/>
            <person name="Matthews J."/>
            <person name="Matthews K."/>
            <person name="Carrington M."/>
        </authorList>
    </citation>
    <scope>NUCLEOTIDE SEQUENCE [LARGE SCALE GENOMIC DNA]</scope>
    <source>
        <strain evidence="3">Edinburgh</strain>
    </source>
</reference>
<dbReference type="InterPro" id="IPR037027">
    <property type="entry name" value="YqgF/RNaseH-like_dom_sf"/>
</dbReference>
<gene>
    <name evidence="3" type="ORF">TM35_000161960</name>
</gene>
<dbReference type="SUPFAM" id="SSF53098">
    <property type="entry name" value="Ribonuclease H-like"/>
    <property type="match status" value="1"/>
</dbReference>
<dbReference type="InterPro" id="IPR032639">
    <property type="entry name" value="Tex_YqgF"/>
</dbReference>
<dbReference type="FunFam" id="1.10.150.310:FF:000002">
    <property type="entry name" value="Putative transcription modulator/accessory protein"/>
    <property type="match status" value="1"/>
</dbReference>
<dbReference type="VEuPathDB" id="TriTrypDB:TM35_000161960"/>
<evidence type="ECO:0000313" key="4">
    <source>
        <dbReference type="Proteomes" id="UP000192257"/>
    </source>
</evidence>
<dbReference type="InterPro" id="IPR041692">
    <property type="entry name" value="HHH_9"/>
</dbReference>
<dbReference type="InterPro" id="IPR055179">
    <property type="entry name" value="Tex-like_central_region"/>
</dbReference>
<dbReference type="InterPro" id="IPR023319">
    <property type="entry name" value="Tex-like_HTH_dom_sf"/>
</dbReference>
<dbReference type="Gene3D" id="1.10.10.650">
    <property type="entry name" value="RuvA domain 2-like"/>
    <property type="match status" value="1"/>
</dbReference>
<dbReference type="InterPro" id="IPR023323">
    <property type="entry name" value="Tex-like_dom_sf"/>
</dbReference>